<comment type="caution">
    <text evidence="2">The sequence shown here is derived from an EMBL/GenBank/DDBJ whole genome shotgun (WGS) entry which is preliminary data.</text>
</comment>
<feature type="compositionally biased region" description="Basic and acidic residues" evidence="1">
    <location>
        <begin position="16"/>
        <end position="37"/>
    </location>
</feature>
<keyword evidence="3" id="KW-1185">Reference proteome</keyword>
<name>A0AA36I0K4_9DINO</name>
<evidence type="ECO:0000313" key="3">
    <source>
        <dbReference type="Proteomes" id="UP001178507"/>
    </source>
</evidence>
<gene>
    <name evidence="2" type="ORF">EVOR1521_LOCUS7036</name>
</gene>
<evidence type="ECO:0000313" key="2">
    <source>
        <dbReference type="EMBL" id="CAJ1378516.1"/>
    </source>
</evidence>
<organism evidence="2 3">
    <name type="scientific">Effrenium voratum</name>
    <dbReference type="NCBI Taxonomy" id="2562239"/>
    <lineage>
        <taxon>Eukaryota</taxon>
        <taxon>Sar</taxon>
        <taxon>Alveolata</taxon>
        <taxon>Dinophyceae</taxon>
        <taxon>Suessiales</taxon>
        <taxon>Symbiodiniaceae</taxon>
        <taxon>Effrenium</taxon>
    </lineage>
</organism>
<dbReference type="EMBL" id="CAUJNA010000549">
    <property type="protein sequence ID" value="CAJ1378516.1"/>
    <property type="molecule type" value="Genomic_DNA"/>
</dbReference>
<reference evidence="2" key="1">
    <citation type="submission" date="2023-08" db="EMBL/GenBank/DDBJ databases">
        <authorList>
            <person name="Chen Y."/>
            <person name="Shah S."/>
            <person name="Dougan E. K."/>
            <person name="Thang M."/>
            <person name="Chan C."/>
        </authorList>
    </citation>
    <scope>NUCLEOTIDE SEQUENCE</scope>
</reference>
<sequence length="306" mass="34122">MPDVWACSVIVPQNVKDKPGVTREPPKKRTRAQEARAMKSGADVEAEIKSKAGKVFLDMFGGSGRVSTAMSSEHKRPAINLEIKEGYDLTQGPVQVSIIRCIRDQKVHGFHLAPPCSTFSRARRGRRCPKAGGGWPRALRCKEHPWGMQMAMSLKEQMHLKAGNSCLQASLRALRAGRAKRLPRGLEQPRSSLMWEIPELKEEMADAIVVQADMCGFGARWRKPTQVALWDIADPVAARKFLHKRCRSKRAQKGQPMLCGHTKLPHEILSGVHDPKAKHRPRSNFKTKAAQEYPMGFAKELAQALA</sequence>
<dbReference type="AlphaFoldDB" id="A0AA36I0K4"/>
<proteinExistence type="predicted"/>
<feature type="region of interest" description="Disordered" evidence="1">
    <location>
        <begin position="16"/>
        <end position="38"/>
    </location>
</feature>
<protein>
    <submittedName>
        <fullName evidence="2">Uncharacterized protein</fullName>
    </submittedName>
</protein>
<dbReference type="Proteomes" id="UP001178507">
    <property type="component" value="Unassembled WGS sequence"/>
</dbReference>
<accession>A0AA36I0K4</accession>
<evidence type="ECO:0000256" key="1">
    <source>
        <dbReference type="SAM" id="MobiDB-lite"/>
    </source>
</evidence>